<evidence type="ECO:0000256" key="3">
    <source>
        <dbReference type="ARBA" id="ARBA00022801"/>
    </source>
</evidence>
<evidence type="ECO:0000256" key="1">
    <source>
        <dbReference type="ARBA" id="ARBA00022670"/>
    </source>
</evidence>
<dbReference type="InterPro" id="IPR052173">
    <property type="entry name" value="Beta-lactam_resp_regulator"/>
</dbReference>
<dbReference type="RefSeq" id="WP_093621312.1">
    <property type="nucleotide sequence ID" value="NZ_BOMT01000073.1"/>
</dbReference>
<keyword evidence="7" id="KW-1133">Transmembrane helix</keyword>
<protein>
    <submittedName>
        <fullName evidence="9">Peptidase family M48</fullName>
    </submittedName>
</protein>
<dbReference type="CDD" id="cd07326">
    <property type="entry name" value="M56_BlaR1_MecR1_like"/>
    <property type="match status" value="1"/>
</dbReference>
<feature type="transmembrane region" description="Helical" evidence="7">
    <location>
        <begin position="36"/>
        <end position="56"/>
    </location>
</feature>
<evidence type="ECO:0000313" key="9">
    <source>
        <dbReference type="EMBL" id="SFF76770.1"/>
    </source>
</evidence>
<evidence type="ECO:0000256" key="6">
    <source>
        <dbReference type="RuleBase" id="RU003983"/>
    </source>
</evidence>
<name>A0A1I2LE58_9ACTN</name>
<dbReference type="Pfam" id="PF01435">
    <property type="entry name" value="Peptidase_M48"/>
    <property type="match status" value="1"/>
</dbReference>
<evidence type="ECO:0000256" key="5">
    <source>
        <dbReference type="ARBA" id="ARBA00023049"/>
    </source>
</evidence>
<organism evidence="9 10">
    <name type="scientific">Actinoplanes philippinensis</name>
    <dbReference type="NCBI Taxonomy" id="35752"/>
    <lineage>
        <taxon>Bacteria</taxon>
        <taxon>Bacillati</taxon>
        <taxon>Actinomycetota</taxon>
        <taxon>Actinomycetes</taxon>
        <taxon>Micromonosporales</taxon>
        <taxon>Micromonosporaceae</taxon>
        <taxon>Actinoplanes</taxon>
    </lineage>
</organism>
<feature type="transmembrane region" description="Helical" evidence="7">
    <location>
        <begin position="6"/>
        <end position="24"/>
    </location>
</feature>
<dbReference type="GO" id="GO:0006508">
    <property type="term" value="P:proteolysis"/>
    <property type="evidence" value="ECO:0007669"/>
    <property type="project" value="UniProtKB-KW"/>
</dbReference>
<keyword evidence="10" id="KW-1185">Reference proteome</keyword>
<evidence type="ECO:0000313" key="10">
    <source>
        <dbReference type="Proteomes" id="UP000199645"/>
    </source>
</evidence>
<evidence type="ECO:0000259" key="8">
    <source>
        <dbReference type="Pfam" id="PF01435"/>
    </source>
</evidence>
<feature type="transmembrane region" description="Helical" evidence="7">
    <location>
        <begin position="262"/>
        <end position="282"/>
    </location>
</feature>
<feature type="transmembrane region" description="Helical" evidence="7">
    <location>
        <begin position="85"/>
        <end position="105"/>
    </location>
</feature>
<keyword evidence="3 6" id="KW-0378">Hydrolase</keyword>
<dbReference type="STRING" id="35752.SAMN05421541_12137"/>
<dbReference type="AlphaFoldDB" id="A0A1I2LE58"/>
<gene>
    <name evidence="9" type="ORF">SAMN05421541_12137</name>
</gene>
<dbReference type="Proteomes" id="UP000199645">
    <property type="component" value="Unassembled WGS sequence"/>
</dbReference>
<dbReference type="InterPro" id="IPR001915">
    <property type="entry name" value="Peptidase_M48"/>
</dbReference>
<keyword evidence="5 6" id="KW-0482">Metalloprotease</keyword>
<comment type="cofactor">
    <cofactor evidence="6">
        <name>Zn(2+)</name>
        <dbReference type="ChEBI" id="CHEBI:29105"/>
    </cofactor>
    <text evidence="6">Binds 1 zinc ion per subunit.</text>
</comment>
<comment type="similarity">
    <text evidence="6">Belongs to the peptidase M48 family.</text>
</comment>
<evidence type="ECO:0000256" key="2">
    <source>
        <dbReference type="ARBA" id="ARBA00022723"/>
    </source>
</evidence>
<evidence type="ECO:0000256" key="4">
    <source>
        <dbReference type="ARBA" id="ARBA00022833"/>
    </source>
</evidence>
<dbReference type="GO" id="GO:0004222">
    <property type="term" value="F:metalloendopeptidase activity"/>
    <property type="evidence" value="ECO:0007669"/>
    <property type="project" value="InterPro"/>
</dbReference>
<dbReference type="EMBL" id="FONV01000021">
    <property type="protein sequence ID" value="SFF76770.1"/>
    <property type="molecule type" value="Genomic_DNA"/>
</dbReference>
<dbReference type="PANTHER" id="PTHR34978">
    <property type="entry name" value="POSSIBLE SENSOR-TRANSDUCER PROTEIN BLAR"/>
    <property type="match status" value="1"/>
</dbReference>
<dbReference type="OrthoDB" id="3541294at2"/>
<reference evidence="9 10" key="1">
    <citation type="submission" date="2016-10" db="EMBL/GenBank/DDBJ databases">
        <authorList>
            <person name="de Groot N.N."/>
        </authorList>
    </citation>
    <scope>NUCLEOTIDE SEQUENCE [LARGE SCALE GENOMIC DNA]</scope>
    <source>
        <strain evidence="9 10">DSM 43019</strain>
    </source>
</reference>
<keyword evidence="2" id="KW-0479">Metal-binding</keyword>
<keyword evidence="1 6" id="KW-0645">Protease</keyword>
<proteinExistence type="inferred from homology"/>
<dbReference type="PANTHER" id="PTHR34978:SF3">
    <property type="entry name" value="SLR0241 PROTEIN"/>
    <property type="match status" value="1"/>
</dbReference>
<accession>A0A1I2LE58</accession>
<keyword evidence="4 6" id="KW-0862">Zinc</keyword>
<dbReference type="GO" id="GO:0046872">
    <property type="term" value="F:metal ion binding"/>
    <property type="evidence" value="ECO:0007669"/>
    <property type="project" value="UniProtKB-KW"/>
</dbReference>
<keyword evidence="7" id="KW-0472">Membrane</keyword>
<keyword evidence="7" id="KW-0812">Transmembrane</keyword>
<evidence type="ECO:0000256" key="7">
    <source>
        <dbReference type="SAM" id="Phobius"/>
    </source>
</evidence>
<feature type="domain" description="Peptidase M48" evidence="8">
    <location>
        <begin position="107"/>
        <end position="177"/>
    </location>
</feature>
<dbReference type="Gene3D" id="3.30.2010.10">
    <property type="entry name" value="Metalloproteases ('zincins'), catalytic domain"/>
    <property type="match status" value="1"/>
</dbReference>
<sequence length="301" mass="31414">MFDHFLVSVVVVPPVLLLLVRLLADRLSPRVAAPVVAWSAAGAAAASLINLLVFALKAVAERPVVAHWFGWSAQFVVDDTAHYPWVSWAGVALLAAAAVSIGVTWRRQRRLLELAGAGTDRPGPLVVVADPAPHAFAVPGRPGHVVVTTGMRDALSPAQFVALLAHERAHLAAHHHRLIRVAELAAAAHPALWWVSRHVDYLVERAADEHAATEVGSRRTVAQAIGAAALAAAAPLAPAGLHAASPGGVVPRRVASLLKPRARVAAVVALVPVALAAFSLAWTAEAAWDLGELITAALGRA</sequence>